<evidence type="ECO:0000313" key="2">
    <source>
        <dbReference type="Proteomes" id="UP000054538"/>
    </source>
</evidence>
<evidence type="ECO:0000313" key="1">
    <source>
        <dbReference type="EMBL" id="KIK97713.1"/>
    </source>
</evidence>
<feature type="non-terminal residue" evidence="1">
    <location>
        <position position="1"/>
    </location>
</feature>
<dbReference type="OrthoDB" id="2804090at2759"/>
<name>A0A0D0DU52_9AGAM</name>
<dbReference type="Proteomes" id="UP000054538">
    <property type="component" value="Unassembled WGS sequence"/>
</dbReference>
<proteinExistence type="predicted"/>
<reference evidence="2" key="2">
    <citation type="submission" date="2015-01" db="EMBL/GenBank/DDBJ databases">
        <title>Evolutionary Origins and Diversification of the Mycorrhizal Mutualists.</title>
        <authorList>
            <consortium name="DOE Joint Genome Institute"/>
            <consortium name="Mycorrhizal Genomics Consortium"/>
            <person name="Kohler A."/>
            <person name="Kuo A."/>
            <person name="Nagy L.G."/>
            <person name="Floudas D."/>
            <person name="Copeland A."/>
            <person name="Barry K.W."/>
            <person name="Cichocki N."/>
            <person name="Veneault-Fourrey C."/>
            <person name="LaButti K."/>
            <person name="Lindquist E.A."/>
            <person name="Lipzen A."/>
            <person name="Lundell T."/>
            <person name="Morin E."/>
            <person name="Murat C."/>
            <person name="Riley R."/>
            <person name="Ohm R."/>
            <person name="Sun H."/>
            <person name="Tunlid A."/>
            <person name="Henrissat B."/>
            <person name="Grigoriev I.V."/>
            <person name="Hibbett D.S."/>
            <person name="Martin F."/>
        </authorList>
    </citation>
    <scope>NUCLEOTIDE SEQUENCE [LARGE SCALE GENOMIC DNA]</scope>
    <source>
        <strain evidence="2">Ve08.2h10</strain>
    </source>
</reference>
<dbReference type="HOGENOM" id="CLU_125776_3_0_1"/>
<dbReference type="EMBL" id="KN824923">
    <property type="protein sequence ID" value="KIK97713.1"/>
    <property type="molecule type" value="Genomic_DNA"/>
</dbReference>
<reference evidence="1 2" key="1">
    <citation type="submission" date="2014-04" db="EMBL/GenBank/DDBJ databases">
        <authorList>
            <consortium name="DOE Joint Genome Institute"/>
            <person name="Kuo A."/>
            <person name="Kohler A."/>
            <person name="Jargeat P."/>
            <person name="Nagy L.G."/>
            <person name="Floudas D."/>
            <person name="Copeland A."/>
            <person name="Barry K.W."/>
            <person name="Cichocki N."/>
            <person name="Veneault-Fourrey C."/>
            <person name="LaButti K."/>
            <person name="Lindquist E.A."/>
            <person name="Lipzen A."/>
            <person name="Lundell T."/>
            <person name="Morin E."/>
            <person name="Murat C."/>
            <person name="Sun H."/>
            <person name="Tunlid A."/>
            <person name="Henrissat B."/>
            <person name="Grigoriev I.V."/>
            <person name="Hibbett D.S."/>
            <person name="Martin F."/>
            <person name="Nordberg H.P."/>
            <person name="Cantor M.N."/>
            <person name="Hua S.X."/>
        </authorList>
    </citation>
    <scope>NUCLEOTIDE SEQUENCE [LARGE SCALE GENOMIC DNA]</scope>
    <source>
        <strain evidence="1 2">Ve08.2h10</strain>
    </source>
</reference>
<protein>
    <submittedName>
        <fullName evidence="1">Unplaced genomic scaffold scaffold_101, whole genome shotgun sequence</fullName>
    </submittedName>
</protein>
<accession>A0A0D0DU52</accession>
<gene>
    <name evidence="1" type="ORF">PAXRUDRAFT_84205</name>
</gene>
<organism evidence="1 2">
    <name type="scientific">Paxillus rubicundulus Ve08.2h10</name>
    <dbReference type="NCBI Taxonomy" id="930991"/>
    <lineage>
        <taxon>Eukaryota</taxon>
        <taxon>Fungi</taxon>
        <taxon>Dikarya</taxon>
        <taxon>Basidiomycota</taxon>
        <taxon>Agaricomycotina</taxon>
        <taxon>Agaricomycetes</taxon>
        <taxon>Agaricomycetidae</taxon>
        <taxon>Boletales</taxon>
        <taxon>Paxilineae</taxon>
        <taxon>Paxillaceae</taxon>
        <taxon>Paxillus</taxon>
    </lineage>
</organism>
<feature type="non-terminal residue" evidence="1">
    <location>
        <position position="52"/>
    </location>
</feature>
<sequence>WVYTTPNIYYVPEPHINTDEEMQARSDGWFGAINCFQWPQLYSKDFEYAVYV</sequence>
<keyword evidence="2" id="KW-1185">Reference proteome</keyword>
<dbReference type="AlphaFoldDB" id="A0A0D0DU52"/>
<dbReference type="InParanoid" id="A0A0D0DU52"/>